<dbReference type="Gene3D" id="1.25.40.290">
    <property type="entry name" value="ARM repeat domains"/>
    <property type="match status" value="1"/>
</dbReference>
<accession>A0A7K3M8H6</accession>
<evidence type="ECO:0000313" key="2">
    <source>
        <dbReference type="Proteomes" id="UP000460435"/>
    </source>
</evidence>
<dbReference type="EMBL" id="WLZY01000008">
    <property type="protein sequence ID" value="NDL59573.1"/>
    <property type="molecule type" value="Genomic_DNA"/>
</dbReference>
<dbReference type="SUPFAM" id="SSF48371">
    <property type="entry name" value="ARM repeat"/>
    <property type="match status" value="1"/>
</dbReference>
<proteinExistence type="predicted"/>
<keyword evidence="2" id="KW-1185">Reference proteome</keyword>
<organism evidence="1 2">
    <name type="scientific">Phytoactinopolyspora mesophila</name>
    <dbReference type="NCBI Taxonomy" id="2650750"/>
    <lineage>
        <taxon>Bacteria</taxon>
        <taxon>Bacillati</taxon>
        <taxon>Actinomycetota</taxon>
        <taxon>Actinomycetes</taxon>
        <taxon>Jiangellales</taxon>
        <taxon>Jiangellaceae</taxon>
        <taxon>Phytoactinopolyspora</taxon>
    </lineage>
</organism>
<protein>
    <submittedName>
        <fullName evidence="1">DNA alkylation repair protein</fullName>
    </submittedName>
</protein>
<evidence type="ECO:0000313" key="1">
    <source>
        <dbReference type="EMBL" id="NDL59573.1"/>
    </source>
</evidence>
<comment type="caution">
    <text evidence="1">The sequence shown here is derived from an EMBL/GenBank/DDBJ whole genome shotgun (WGS) entry which is preliminary data.</text>
</comment>
<gene>
    <name evidence="1" type="ORF">F7O44_21105</name>
</gene>
<dbReference type="Pfam" id="PF08713">
    <property type="entry name" value="DNA_alkylation"/>
    <property type="match status" value="1"/>
</dbReference>
<name>A0A7K3M8H6_9ACTN</name>
<dbReference type="Proteomes" id="UP000460435">
    <property type="component" value="Unassembled WGS sequence"/>
</dbReference>
<reference evidence="1 2" key="1">
    <citation type="submission" date="2019-11" db="EMBL/GenBank/DDBJ databases">
        <authorList>
            <person name="Li X.-J."/>
            <person name="Feng X.-M."/>
        </authorList>
    </citation>
    <scope>NUCLEOTIDE SEQUENCE [LARGE SCALE GENOMIC DNA]</scope>
    <source>
        <strain evidence="1 2">XMNu-373</strain>
    </source>
</reference>
<dbReference type="InterPro" id="IPR016024">
    <property type="entry name" value="ARM-type_fold"/>
</dbReference>
<dbReference type="InterPro" id="IPR014825">
    <property type="entry name" value="DNA_alkylation"/>
</dbReference>
<dbReference type="AlphaFoldDB" id="A0A7K3M8H6"/>
<sequence length="367" mass="40928">MAEPLKNSYGPEIPERIAKMIEAVHPDFPTAEFLAFTLDGYDELELTPRARRIADGLARHLPPDPREAIGILVASLGSPSEQLRGMEPFVYLPHVLFVAEHGLDCLEESFRAQYELTQRFTAEFSIRAFIERHPEQTLTQLKQWATDPSMHVRRLVSEGTRPRLPWAARLRRFQVDPSPVIELLEMLKDDPEEYVRRSVANNLNDIAKDHPDVVVEVCRSWLPGASEQRQRLIRHALRTLIKKGHPGALALLGFEPGSPATIKELAITPARARIGDTLIIEGTIHNGTDQTLAVLVDLRVHFVKANGSTSPKVFKGATFHLAPGETGSVSKRISLAQQSTRTHHPGEHSVEVLVNGQTKTSTTFTVE</sequence>
<dbReference type="RefSeq" id="WP_162452286.1">
    <property type="nucleotide sequence ID" value="NZ_WLZY01000008.1"/>
</dbReference>